<sequence length="147" mass="16935">MIRPIKREDLATIAEINAIELGYSVPGEVVEKQFNTVISDSNHIVLVYVDDMNQEVLGYVHAEKYNTLYSDELLNVLGLAVTTKAHHRGIGKQLMQALEDKARARGIWSIRLNSGEERHEAHRFYEHIGYVSPKKQKKYFKDLRNKL</sequence>
<evidence type="ECO:0000259" key="3">
    <source>
        <dbReference type="PROSITE" id="PS51186"/>
    </source>
</evidence>
<dbReference type="EMBL" id="DQHO01000013">
    <property type="protein sequence ID" value="HCS93365.1"/>
    <property type="molecule type" value="Genomic_DNA"/>
</dbReference>
<evidence type="ECO:0000256" key="1">
    <source>
        <dbReference type="ARBA" id="ARBA00022679"/>
    </source>
</evidence>
<keyword evidence="1 4" id="KW-0808">Transferase</keyword>
<feature type="domain" description="N-acetyltransferase" evidence="3">
    <location>
        <begin position="1"/>
        <end position="147"/>
    </location>
</feature>
<dbReference type="InterPro" id="IPR000182">
    <property type="entry name" value="GNAT_dom"/>
</dbReference>
<dbReference type="Gene3D" id="3.40.630.30">
    <property type="match status" value="1"/>
</dbReference>
<protein>
    <submittedName>
        <fullName evidence="4">N-acetyltransferase</fullName>
    </submittedName>
</protein>
<accession>A0A3D4S3F4</accession>
<dbReference type="InterPro" id="IPR016181">
    <property type="entry name" value="Acyl_CoA_acyltransferase"/>
</dbReference>
<evidence type="ECO:0000313" key="4">
    <source>
        <dbReference type="EMBL" id="HCS93365.1"/>
    </source>
</evidence>
<reference evidence="4 5" key="1">
    <citation type="journal article" date="2018" name="Nat. Biotechnol.">
        <title>A standardized bacterial taxonomy based on genome phylogeny substantially revises the tree of life.</title>
        <authorList>
            <person name="Parks D.H."/>
            <person name="Chuvochina M."/>
            <person name="Waite D.W."/>
            <person name="Rinke C."/>
            <person name="Skarshewski A."/>
            <person name="Chaumeil P.A."/>
            <person name="Hugenholtz P."/>
        </authorList>
    </citation>
    <scope>NUCLEOTIDE SEQUENCE [LARGE SCALE GENOMIC DNA]</scope>
    <source>
        <strain evidence="4">UBA11306</strain>
    </source>
</reference>
<dbReference type="AlphaFoldDB" id="A0A3D4S3F4"/>
<dbReference type="Pfam" id="PF00583">
    <property type="entry name" value="Acetyltransf_1"/>
    <property type="match status" value="1"/>
</dbReference>
<comment type="caution">
    <text evidence="4">The sequence shown here is derived from an EMBL/GenBank/DDBJ whole genome shotgun (WGS) entry which is preliminary data.</text>
</comment>
<evidence type="ECO:0000256" key="2">
    <source>
        <dbReference type="ARBA" id="ARBA00023315"/>
    </source>
</evidence>
<dbReference type="GO" id="GO:0016747">
    <property type="term" value="F:acyltransferase activity, transferring groups other than amino-acyl groups"/>
    <property type="evidence" value="ECO:0007669"/>
    <property type="project" value="InterPro"/>
</dbReference>
<dbReference type="SUPFAM" id="SSF55729">
    <property type="entry name" value="Acyl-CoA N-acyltransferases (Nat)"/>
    <property type="match status" value="1"/>
</dbReference>
<dbReference type="InterPro" id="IPR050832">
    <property type="entry name" value="Bact_Acetyltransf"/>
</dbReference>
<evidence type="ECO:0000313" key="5">
    <source>
        <dbReference type="Proteomes" id="UP000262195"/>
    </source>
</evidence>
<dbReference type="Proteomes" id="UP000262195">
    <property type="component" value="Unassembled WGS sequence"/>
</dbReference>
<organism evidence="4 5">
    <name type="scientific">Bavariicoccus seileri</name>
    <dbReference type="NCBI Taxonomy" id="549685"/>
    <lineage>
        <taxon>Bacteria</taxon>
        <taxon>Bacillati</taxon>
        <taxon>Bacillota</taxon>
        <taxon>Bacilli</taxon>
        <taxon>Lactobacillales</taxon>
        <taxon>Enterococcaceae</taxon>
        <taxon>Bavariicoccus</taxon>
    </lineage>
</organism>
<gene>
    <name evidence="4" type="ORF">DIW15_01485</name>
</gene>
<proteinExistence type="predicted"/>
<dbReference type="PROSITE" id="PS51186">
    <property type="entry name" value="GNAT"/>
    <property type="match status" value="1"/>
</dbReference>
<dbReference type="STRING" id="1121105.GCA_000421665_00075"/>
<dbReference type="CDD" id="cd04301">
    <property type="entry name" value="NAT_SF"/>
    <property type="match status" value="1"/>
</dbReference>
<keyword evidence="2" id="KW-0012">Acyltransferase</keyword>
<dbReference type="PANTHER" id="PTHR43877">
    <property type="entry name" value="AMINOALKYLPHOSPHONATE N-ACETYLTRANSFERASE-RELATED-RELATED"/>
    <property type="match status" value="1"/>
</dbReference>
<name>A0A3D4S3F4_9ENTE</name>